<dbReference type="Proteomes" id="UP001642409">
    <property type="component" value="Unassembled WGS sequence"/>
</dbReference>
<keyword evidence="1" id="KW-0175">Coiled coil</keyword>
<evidence type="ECO:0000313" key="3">
    <source>
        <dbReference type="EMBL" id="CAL6065214.1"/>
    </source>
</evidence>
<organism evidence="2">
    <name type="scientific">Hexamita inflata</name>
    <dbReference type="NCBI Taxonomy" id="28002"/>
    <lineage>
        <taxon>Eukaryota</taxon>
        <taxon>Metamonada</taxon>
        <taxon>Diplomonadida</taxon>
        <taxon>Hexamitidae</taxon>
        <taxon>Hexamitinae</taxon>
        <taxon>Hexamita</taxon>
    </lineage>
</organism>
<proteinExistence type="predicted"/>
<reference evidence="3 4" key="2">
    <citation type="submission" date="2024-07" db="EMBL/GenBank/DDBJ databases">
        <authorList>
            <person name="Akdeniz Z."/>
        </authorList>
    </citation>
    <scope>NUCLEOTIDE SEQUENCE [LARGE SCALE GENOMIC DNA]</scope>
</reference>
<evidence type="ECO:0000313" key="4">
    <source>
        <dbReference type="Proteomes" id="UP001642409"/>
    </source>
</evidence>
<protein>
    <submittedName>
        <fullName evidence="2">Uncharacterized protein</fullName>
    </submittedName>
</protein>
<accession>A0AA86TZX3</accession>
<evidence type="ECO:0000313" key="2">
    <source>
        <dbReference type="EMBL" id="CAI9936415.1"/>
    </source>
</evidence>
<dbReference type="PANTHER" id="PTHR32215">
    <property type="entry name" value="CILIA- AND FLAGELLA-ASSOCIATED PROTEIN 57"/>
    <property type="match status" value="1"/>
</dbReference>
<feature type="coiled-coil region" evidence="1">
    <location>
        <begin position="59"/>
        <end position="198"/>
    </location>
</feature>
<comment type="caution">
    <text evidence="2">The sequence shown here is derived from an EMBL/GenBank/DDBJ whole genome shotgun (WGS) entry which is preliminary data.</text>
</comment>
<evidence type="ECO:0000256" key="1">
    <source>
        <dbReference type="SAM" id="Coils"/>
    </source>
</evidence>
<gene>
    <name evidence="2" type="ORF">HINF_LOCUS24060</name>
    <name evidence="3" type="ORF">HINF_LOCUS51733</name>
</gene>
<sequence length="339" mass="40153">MLNTADEDADTQLQEQVFRSKKELEKKQLQIQTFTAESGMIRNKFASIRKQTLAYFQNNSGCENTIQQHEQTLRQLYAQREETEAEKKTRRDQITESEEKIYAKKQEAKELEKHRFVLDFKIKDLRKLIQPREQEIHDLQEQTKEVGFELENYHKAIGQLSNQIEEQKSEQLNCKNELENQRTNQLKTKSRLQKLEHELAHIVEVHGQMNYEQLKTEVEKLFEFGGKSTVDSEKKQADLEKLRHKKFLYEAAKQLSQQLQEGKEDVVQENQRIVEENTELLKEAAVLRREIQKIIHAPVSQNNTESQKVFQMRITAQEAEIKRLQKRKNDLDEMQGDDE</sequence>
<dbReference type="InterPro" id="IPR052993">
    <property type="entry name" value="CFA-57"/>
</dbReference>
<dbReference type="PANTHER" id="PTHR32215:SF0">
    <property type="entry name" value="CILIA- AND FLAGELLA-ASSOCIATED PROTEIN 57"/>
    <property type="match status" value="1"/>
</dbReference>
<dbReference type="EMBL" id="CAXDID020000254">
    <property type="protein sequence ID" value="CAL6065214.1"/>
    <property type="molecule type" value="Genomic_DNA"/>
</dbReference>
<name>A0AA86TZX3_9EUKA</name>
<keyword evidence="4" id="KW-1185">Reference proteome</keyword>
<dbReference type="EMBL" id="CATOUU010000636">
    <property type="protein sequence ID" value="CAI9936415.1"/>
    <property type="molecule type" value="Genomic_DNA"/>
</dbReference>
<dbReference type="AlphaFoldDB" id="A0AA86TZX3"/>
<feature type="coiled-coil region" evidence="1">
    <location>
        <begin position="245"/>
        <end position="290"/>
    </location>
</feature>
<reference evidence="2" key="1">
    <citation type="submission" date="2023-06" db="EMBL/GenBank/DDBJ databases">
        <authorList>
            <person name="Kurt Z."/>
        </authorList>
    </citation>
    <scope>NUCLEOTIDE SEQUENCE</scope>
</reference>